<protein>
    <submittedName>
        <fullName evidence="2">Uncharacterized protein</fullName>
    </submittedName>
</protein>
<evidence type="ECO:0000313" key="3">
    <source>
        <dbReference type="Proteomes" id="UP000029994"/>
    </source>
</evidence>
<reference evidence="2 3" key="1">
    <citation type="submission" date="2014-04" db="EMBL/GenBank/DDBJ databases">
        <title>Genome sequencing of Vibrio navarrensis strains.</title>
        <authorList>
            <person name="Gladney L.M."/>
            <person name="Katz L.S."/>
            <person name="Marino-Ramirez L."/>
            <person name="Jordan I.K."/>
        </authorList>
    </citation>
    <scope>NUCLEOTIDE SEQUENCE [LARGE SCALE GENOMIC DNA]</scope>
    <source>
        <strain evidence="2 3">ATCC 51183</strain>
    </source>
</reference>
<dbReference type="eggNOG" id="ENOG5032BPU">
    <property type="taxonomic scope" value="Bacteria"/>
</dbReference>
<comment type="caution">
    <text evidence="2">The sequence shown here is derived from an EMBL/GenBank/DDBJ whole genome shotgun (WGS) entry which is preliminary data.</text>
</comment>
<dbReference type="STRING" id="29495.EA26_04760"/>
<keyword evidence="1" id="KW-0732">Signal</keyword>
<dbReference type="AlphaFoldDB" id="A0A099LT54"/>
<evidence type="ECO:0000256" key="1">
    <source>
        <dbReference type="SAM" id="SignalP"/>
    </source>
</evidence>
<organism evidence="2 3">
    <name type="scientific">Vibrio navarrensis</name>
    <dbReference type="NCBI Taxonomy" id="29495"/>
    <lineage>
        <taxon>Bacteria</taxon>
        <taxon>Pseudomonadati</taxon>
        <taxon>Pseudomonadota</taxon>
        <taxon>Gammaproteobacteria</taxon>
        <taxon>Vibrionales</taxon>
        <taxon>Vibrionaceae</taxon>
        <taxon>Vibrio</taxon>
    </lineage>
</organism>
<accession>A0A099LT54</accession>
<feature type="chain" id="PRO_5001950709" evidence="1">
    <location>
        <begin position="18"/>
        <end position="108"/>
    </location>
</feature>
<dbReference type="Proteomes" id="UP000029994">
    <property type="component" value="Unassembled WGS sequence"/>
</dbReference>
<sequence length="108" mass="12596">MAFLPTFVLFSAIFLQAADKWQKITVNADNAYLFLFSPFDIFKQNLSAKAQVLLRFINPISIYYFFKYFAKASAFDVVNKSNFERTTWFSETSETVTSENQLENSSWQ</sequence>
<evidence type="ECO:0000313" key="2">
    <source>
        <dbReference type="EMBL" id="KGK10646.1"/>
    </source>
</evidence>
<gene>
    <name evidence="2" type="ORF">EA26_04760</name>
</gene>
<keyword evidence="3" id="KW-1185">Reference proteome</keyword>
<dbReference type="EMBL" id="JMCG01000001">
    <property type="protein sequence ID" value="KGK10646.1"/>
    <property type="molecule type" value="Genomic_DNA"/>
</dbReference>
<name>A0A099LT54_9VIBR</name>
<feature type="signal peptide" evidence="1">
    <location>
        <begin position="1"/>
        <end position="17"/>
    </location>
</feature>
<proteinExistence type="predicted"/>